<protein>
    <recommendedName>
        <fullName evidence="1">Neprosin PEP catalytic domain-containing protein</fullName>
    </recommendedName>
</protein>
<gene>
    <name evidence="2" type="ORF">Bca52824_062384</name>
</gene>
<sequence length="176" mass="19694">MNIYLGLYHDYQPRFFIYWTTDTCNNTGCYNHRCGGFVQPSNKIVVEFAISRTSTSGGSQLDVLIDNGIFEPIGYSPSFLFTLLTEYAVTVECGGEIVNMHASGRHTSTQMGSGCYPGSGIGKVAYMRNLQIALSENEFQPVQDLEIIATSPYYYGAKILNDTFFYYRGPDHLKVI</sequence>
<dbReference type="InterPro" id="IPR053168">
    <property type="entry name" value="Glutamic_endopeptidase"/>
</dbReference>
<proteinExistence type="predicted"/>
<feature type="domain" description="Neprosin PEP catalytic" evidence="1">
    <location>
        <begin position="1"/>
        <end position="174"/>
    </location>
</feature>
<evidence type="ECO:0000259" key="1">
    <source>
        <dbReference type="PROSITE" id="PS52045"/>
    </source>
</evidence>
<evidence type="ECO:0000313" key="2">
    <source>
        <dbReference type="EMBL" id="KAG2267829.1"/>
    </source>
</evidence>
<dbReference type="PANTHER" id="PTHR31589:SF110">
    <property type="entry name" value="PROTEIN, PUTATIVE (DUF239)-RELATED"/>
    <property type="match status" value="1"/>
</dbReference>
<dbReference type="Proteomes" id="UP000886595">
    <property type="component" value="Unassembled WGS sequence"/>
</dbReference>
<reference evidence="2 3" key="1">
    <citation type="submission" date="2020-02" db="EMBL/GenBank/DDBJ databases">
        <authorList>
            <person name="Ma Q."/>
            <person name="Huang Y."/>
            <person name="Song X."/>
            <person name="Pei D."/>
        </authorList>
    </citation>
    <scope>NUCLEOTIDE SEQUENCE [LARGE SCALE GENOMIC DNA]</scope>
    <source>
        <strain evidence="2">Sxm20200214</strain>
        <tissue evidence="2">Leaf</tissue>
    </source>
</reference>
<dbReference type="AlphaFoldDB" id="A0A8X7QCI8"/>
<evidence type="ECO:0000313" key="3">
    <source>
        <dbReference type="Proteomes" id="UP000886595"/>
    </source>
</evidence>
<name>A0A8X7QCI8_BRACI</name>
<dbReference type="InterPro" id="IPR004314">
    <property type="entry name" value="Neprosin"/>
</dbReference>
<dbReference type="OrthoDB" id="1858978at2759"/>
<dbReference type="EMBL" id="JAAMPC010000013">
    <property type="protein sequence ID" value="KAG2267829.1"/>
    <property type="molecule type" value="Genomic_DNA"/>
</dbReference>
<accession>A0A8X7QCI8</accession>
<dbReference type="Pfam" id="PF03080">
    <property type="entry name" value="Neprosin"/>
    <property type="match status" value="1"/>
</dbReference>
<keyword evidence="3" id="KW-1185">Reference proteome</keyword>
<organism evidence="2 3">
    <name type="scientific">Brassica carinata</name>
    <name type="common">Ethiopian mustard</name>
    <name type="synonym">Abyssinian cabbage</name>
    <dbReference type="NCBI Taxonomy" id="52824"/>
    <lineage>
        <taxon>Eukaryota</taxon>
        <taxon>Viridiplantae</taxon>
        <taxon>Streptophyta</taxon>
        <taxon>Embryophyta</taxon>
        <taxon>Tracheophyta</taxon>
        <taxon>Spermatophyta</taxon>
        <taxon>Magnoliopsida</taxon>
        <taxon>eudicotyledons</taxon>
        <taxon>Gunneridae</taxon>
        <taxon>Pentapetalae</taxon>
        <taxon>rosids</taxon>
        <taxon>malvids</taxon>
        <taxon>Brassicales</taxon>
        <taxon>Brassicaceae</taxon>
        <taxon>Brassiceae</taxon>
        <taxon>Brassica</taxon>
    </lineage>
</organism>
<dbReference type="PROSITE" id="PS52045">
    <property type="entry name" value="NEPROSIN_PEP_CD"/>
    <property type="match status" value="1"/>
</dbReference>
<comment type="caution">
    <text evidence="2">The sequence shown here is derived from an EMBL/GenBank/DDBJ whole genome shotgun (WGS) entry which is preliminary data.</text>
</comment>
<dbReference type="PANTHER" id="PTHR31589">
    <property type="entry name" value="PROTEIN, PUTATIVE (DUF239)-RELATED-RELATED"/>
    <property type="match status" value="1"/>
</dbReference>